<gene>
    <name evidence="2" type="ORF">F0L68_36605</name>
</gene>
<keyword evidence="1" id="KW-0472">Membrane</keyword>
<dbReference type="Proteomes" id="UP000323454">
    <property type="component" value="Unassembled WGS sequence"/>
</dbReference>
<keyword evidence="3" id="KW-1185">Reference proteome</keyword>
<dbReference type="EMBL" id="VUOB01000076">
    <property type="protein sequence ID" value="KAA2252256.1"/>
    <property type="molecule type" value="Genomic_DNA"/>
</dbReference>
<dbReference type="RefSeq" id="WP_149854485.1">
    <property type="nucleotide sequence ID" value="NZ_VUOB01000076.1"/>
</dbReference>
<feature type="transmembrane region" description="Helical" evidence="1">
    <location>
        <begin position="373"/>
        <end position="397"/>
    </location>
</feature>
<evidence type="ECO:0000313" key="3">
    <source>
        <dbReference type="Proteomes" id="UP000323454"/>
    </source>
</evidence>
<sequence>MLSLASWDPAREHLRTWIARRIVEEYPSISLDGAQRLVANRQVLPILDGLDEIAPTRRFFAFRAIARAVRGGDPIILTCRSEEYAEAAEKVGIIDSAAVLTAEELAPPVVLAHLRRSVQPGALPRWQRFLDHLAAGPSEAVTTTFRTPLVVSLLRSVYEDPHREPTELLDPVRFPTVGSIENHLLDAIIPTAFEDGPTYLDPQRPPSRRWSRKKAERWLTFLAATMTEAWTTVIGAVAMGLAAGFMTRPFLPKGDPRKFIDEGDEKEIEDDKPWLIVLWLLIGVPVAWLGVLFFIWLIGGKLAPVDLYSASIPRPGEHYETKIDFTWKFIFGTTGLTLLTAGLGALFLFRPYLTAVPDATKGRPGKVAIGQAIRAAAVTSVLVGALFAVSFLGMTVILGASDFGIGLATLTALAVALLTYCQTSFGAYFRASRQLAMIGRLPWRLNAFLEDAHQAGVLRQAGTVYQFRHARLRDRLATRVR</sequence>
<feature type="transmembrane region" description="Helical" evidence="1">
    <location>
        <begin position="329"/>
        <end position="353"/>
    </location>
</feature>
<feature type="transmembrane region" description="Helical" evidence="1">
    <location>
        <begin position="274"/>
        <end position="298"/>
    </location>
</feature>
<protein>
    <recommendedName>
        <fullName evidence="4">NACHT domain-containing protein</fullName>
    </recommendedName>
</protein>
<keyword evidence="1" id="KW-0812">Transmembrane</keyword>
<evidence type="ECO:0000256" key="1">
    <source>
        <dbReference type="SAM" id="Phobius"/>
    </source>
</evidence>
<accession>A0A5B2WP32</accession>
<reference evidence="2 3" key="2">
    <citation type="submission" date="2019-09" db="EMBL/GenBank/DDBJ databases">
        <authorList>
            <person name="Jin C."/>
        </authorList>
    </citation>
    <scope>NUCLEOTIDE SEQUENCE [LARGE SCALE GENOMIC DNA]</scope>
    <source>
        <strain evidence="2 3">AN110305</strain>
    </source>
</reference>
<feature type="transmembrane region" description="Helical" evidence="1">
    <location>
        <begin position="403"/>
        <end position="429"/>
    </location>
</feature>
<reference evidence="2 3" key="1">
    <citation type="submission" date="2019-09" db="EMBL/GenBank/DDBJ databases">
        <title>Goodfellowia gen. nov., a new genus of the Pseudonocardineae related to Actinoalloteichus, containing Goodfellowia coeruleoviolacea gen. nov., comb. nov. gen. nov., comb. nov.</title>
        <authorList>
            <person name="Labeda D."/>
        </authorList>
    </citation>
    <scope>NUCLEOTIDE SEQUENCE [LARGE SCALE GENOMIC DNA]</scope>
    <source>
        <strain evidence="2 3">AN110305</strain>
    </source>
</reference>
<organism evidence="2 3">
    <name type="scientific">Solihabitans fulvus</name>
    <dbReference type="NCBI Taxonomy" id="1892852"/>
    <lineage>
        <taxon>Bacteria</taxon>
        <taxon>Bacillati</taxon>
        <taxon>Actinomycetota</taxon>
        <taxon>Actinomycetes</taxon>
        <taxon>Pseudonocardiales</taxon>
        <taxon>Pseudonocardiaceae</taxon>
        <taxon>Solihabitans</taxon>
    </lineage>
</organism>
<comment type="caution">
    <text evidence="2">The sequence shown here is derived from an EMBL/GenBank/DDBJ whole genome shotgun (WGS) entry which is preliminary data.</text>
</comment>
<proteinExistence type="predicted"/>
<dbReference type="AlphaFoldDB" id="A0A5B2WP32"/>
<keyword evidence="1" id="KW-1133">Transmembrane helix</keyword>
<dbReference type="OrthoDB" id="4329304at2"/>
<name>A0A5B2WP32_9PSEU</name>
<evidence type="ECO:0000313" key="2">
    <source>
        <dbReference type="EMBL" id="KAA2252256.1"/>
    </source>
</evidence>
<evidence type="ECO:0008006" key="4">
    <source>
        <dbReference type="Google" id="ProtNLM"/>
    </source>
</evidence>
<feature type="transmembrane region" description="Helical" evidence="1">
    <location>
        <begin position="218"/>
        <end position="243"/>
    </location>
</feature>